<feature type="non-terminal residue" evidence="1">
    <location>
        <position position="219"/>
    </location>
</feature>
<dbReference type="Pfam" id="PF18854">
    <property type="entry name" value="baeRF_family10"/>
    <property type="match status" value="1"/>
</dbReference>
<dbReference type="AlphaFoldDB" id="X1BP47"/>
<dbReference type="EMBL" id="BART01027743">
    <property type="protein sequence ID" value="GAG96775.1"/>
    <property type="molecule type" value="Genomic_DNA"/>
</dbReference>
<sequence length="219" mass="25258">MEITEKLLRQLAQLEQTDRTVLSVYLDLRRGWDAVKHFIDKESSRLLPLLNKEEKDYFETSLSFLFDYLTEKKRKNFHGPGLAFFADLGADFTEGVELTVAPVPLLAVDDEAIIHPLALQLDEYEPVGVIMIDASCTRILIVAGQVMEDMDGFCKKIHHLSKVGGWSQMRYQRRRDKQIQHFTRDVIDKASAIFNEERVNRIVIAGRNRMITALEQEFS</sequence>
<dbReference type="InterPro" id="IPR041202">
    <property type="entry name" value="BaeRF_family10"/>
</dbReference>
<proteinExistence type="predicted"/>
<dbReference type="InterPro" id="IPR042226">
    <property type="entry name" value="eFR1_2_sf"/>
</dbReference>
<protein>
    <recommendedName>
        <fullName evidence="2">eRF1 domain-containing protein</fullName>
    </recommendedName>
</protein>
<dbReference type="Gene3D" id="3.30.420.60">
    <property type="entry name" value="eRF1 domain 2"/>
    <property type="match status" value="1"/>
</dbReference>
<evidence type="ECO:0008006" key="2">
    <source>
        <dbReference type="Google" id="ProtNLM"/>
    </source>
</evidence>
<evidence type="ECO:0000313" key="1">
    <source>
        <dbReference type="EMBL" id="GAG96775.1"/>
    </source>
</evidence>
<comment type="caution">
    <text evidence="1">The sequence shown here is derived from an EMBL/GenBank/DDBJ whole genome shotgun (WGS) entry which is preliminary data.</text>
</comment>
<name>X1BP47_9ZZZZ</name>
<gene>
    <name evidence="1" type="ORF">S01H4_49110</name>
</gene>
<accession>X1BP47</accession>
<dbReference type="SUPFAM" id="SSF53137">
    <property type="entry name" value="Translational machinery components"/>
    <property type="match status" value="1"/>
</dbReference>
<organism evidence="1">
    <name type="scientific">marine sediment metagenome</name>
    <dbReference type="NCBI Taxonomy" id="412755"/>
    <lineage>
        <taxon>unclassified sequences</taxon>
        <taxon>metagenomes</taxon>
        <taxon>ecological metagenomes</taxon>
    </lineage>
</organism>
<reference evidence="1" key="1">
    <citation type="journal article" date="2014" name="Front. Microbiol.">
        <title>High frequency of phylogenetically diverse reductive dehalogenase-homologous genes in deep subseafloor sedimentary metagenomes.</title>
        <authorList>
            <person name="Kawai M."/>
            <person name="Futagami T."/>
            <person name="Toyoda A."/>
            <person name="Takaki Y."/>
            <person name="Nishi S."/>
            <person name="Hori S."/>
            <person name="Arai W."/>
            <person name="Tsubouchi T."/>
            <person name="Morono Y."/>
            <person name="Uchiyama I."/>
            <person name="Ito T."/>
            <person name="Fujiyama A."/>
            <person name="Inagaki F."/>
            <person name="Takami H."/>
        </authorList>
    </citation>
    <scope>NUCLEOTIDE SEQUENCE</scope>
    <source>
        <strain evidence="1">Expedition CK06-06</strain>
    </source>
</reference>